<dbReference type="AlphaFoldDB" id="A0A0R1VPV0"/>
<dbReference type="InterPro" id="IPR036554">
    <property type="entry name" value="GHMP_kinase_C_sf"/>
</dbReference>
<evidence type="ECO:0000259" key="10">
    <source>
        <dbReference type="Pfam" id="PF00288"/>
    </source>
</evidence>
<dbReference type="GO" id="GO:0019287">
    <property type="term" value="P:isopentenyl diphosphate biosynthetic process, mevalonate pathway"/>
    <property type="evidence" value="ECO:0007669"/>
    <property type="project" value="UniProtKB-UniPathway"/>
</dbReference>
<keyword evidence="6" id="KW-0067">ATP-binding</keyword>
<dbReference type="Gene3D" id="3.30.230.10">
    <property type="match status" value="1"/>
</dbReference>
<dbReference type="Proteomes" id="UP000051966">
    <property type="component" value="Unassembled WGS sequence"/>
</dbReference>
<dbReference type="PANTHER" id="PTHR43290">
    <property type="entry name" value="MEVALONATE KINASE"/>
    <property type="match status" value="1"/>
</dbReference>
<dbReference type="PANTHER" id="PTHR43290:SF2">
    <property type="entry name" value="MEVALONATE KINASE"/>
    <property type="match status" value="1"/>
</dbReference>
<evidence type="ECO:0000256" key="6">
    <source>
        <dbReference type="ARBA" id="ARBA00022840"/>
    </source>
</evidence>
<organism evidence="12 13">
    <name type="scientific">Lentilactobacillus farraginis DSM 18382 = JCM 14108</name>
    <dbReference type="NCBI Taxonomy" id="1423743"/>
    <lineage>
        <taxon>Bacteria</taxon>
        <taxon>Bacillati</taxon>
        <taxon>Bacillota</taxon>
        <taxon>Bacilli</taxon>
        <taxon>Lactobacillales</taxon>
        <taxon>Lactobacillaceae</taxon>
        <taxon>Lentilactobacillus</taxon>
    </lineage>
</organism>
<evidence type="ECO:0000256" key="4">
    <source>
        <dbReference type="ARBA" id="ARBA00022741"/>
    </source>
</evidence>
<dbReference type="NCBIfam" id="TIGR00549">
    <property type="entry name" value="mevalon_kin"/>
    <property type="match status" value="1"/>
</dbReference>
<evidence type="ECO:0000313" key="13">
    <source>
        <dbReference type="Proteomes" id="UP000051966"/>
    </source>
</evidence>
<evidence type="ECO:0000256" key="9">
    <source>
        <dbReference type="ARBA" id="ARBA00029438"/>
    </source>
</evidence>
<keyword evidence="1" id="KW-0963">Cytoplasm</keyword>
<dbReference type="PRINTS" id="PR00959">
    <property type="entry name" value="MEVGALKINASE"/>
</dbReference>
<keyword evidence="8" id="KW-0443">Lipid metabolism</keyword>
<protein>
    <submittedName>
        <fullName evidence="12">Mevalonate kinase</fullName>
    </submittedName>
</protein>
<dbReference type="SUPFAM" id="SSF55060">
    <property type="entry name" value="GHMP Kinase, C-terminal domain"/>
    <property type="match status" value="1"/>
</dbReference>
<dbReference type="Pfam" id="PF00288">
    <property type="entry name" value="GHMP_kinases_N"/>
    <property type="match status" value="1"/>
</dbReference>
<keyword evidence="3" id="KW-0808">Transferase</keyword>
<dbReference type="InterPro" id="IPR020568">
    <property type="entry name" value="Ribosomal_Su5_D2-typ_SF"/>
</dbReference>
<dbReference type="GO" id="GO:0005524">
    <property type="term" value="F:ATP binding"/>
    <property type="evidence" value="ECO:0007669"/>
    <property type="project" value="UniProtKB-KW"/>
</dbReference>
<dbReference type="PATRIC" id="fig|1423743.5.peg.458"/>
<evidence type="ECO:0000313" key="12">
    <source>
        <dbReference type="EMBL" id="KRM07487.1"/>
    </source>
</evidence>
<accession>A0A0R1VPV0</accession>
<feature type="domain" description="GHMP kinase C-terminal" evidence="11">
    <location>
        <begin position="223"/>
        <end position="300"/>
    </location>
</feature>
<dbReference type="EMBL" id="AZFY01000096">
    <property type="protein sequence ID" value="KRM07487.1"/>
    <property type="molecule type" value="Genomic_DNA"/>
</dbReference>
<dbReference type="InterPro" id="IPR006204">
    <property type="entry name" value="GHMP_kinase_N_dom"/>
</dbReference>
<sequence length="325" mass="35379">MKEKAKAKSYAKIIWFGEHSVVYEKPAIALPLYNVDVHTSITTNTNGQTIECRYFDGPVNEMTDNLKGIRVLIHELLTIFNALDLNFHLKIESKIPSERGMGSSAATAVAIVRVFFNLFDVPLSRDRLLKLADIEEKITHGNPSGLDTATASSETPVWFIRNRVNHQIAINLPRPSLVIADSGIKGKTGEAVSMVHDRLVDQPELATPLIDQLGQIADKARLALRSSDEALLGKLMTQSQSNLAQLGVSTKTLDLFCKIAVQHGALGAKLTGSGLGGCMISIVENQIDAQKVATALRQAGATQTWIQSFKNYKFSIGDSNGNLVN</sequence>
<keyword evidence="4" id="KW-0547">Nucleotide-binding</keyword>
<dbReference type="SUPFAM" id="SSF54211">
    <property type="entry name" value="Ribosomal protein S5 domain 2-like"/>
    <property type="match status" value="1"/>
</dbReference>
<proteinExistence type="predicted"/>
<evidence type="ECO:0000256" key="2">
    <source>
        <dbReference type="ARBA" id="ARBA00022516"/>
    </source>
</evidence>
<dbReference type="InterPro" id="IPR014721">
    <property type="entry name" value="Ribsml_uS5_D2-typ_fold_subgr"/>
</dbReference>
<dbReference type="Pfam" id="PF08544">
    <property type="entry name" value="GHMP_kinases_C"/>
    <property type="match status" value="1"/>
</dbReference>
<evidence type="ECO:0000256" key="7">
    <source>
        <dbReference type="ARBA" id="ARBA00022842"/>
    </source>
</evidence>
<evidence type="ECO:0000259" key="11">
    <source>
        <dbReference type="Pfam" id="PF08544"/>
    </source>
</evidence>
<dbReference type="OrthoDB" id="9764892at2"/>
<dbReference type="Gene3D" id="3.30.70.890">
    <property type="entry name" value="GHMP kinase, C-terminal domain"/>
    <property type="match status" value="1"/>
</dbReference>
<name>A0A0R1VPV0_9LACO</name>
<comment type="pathway">
    <text evidence="9">Isoprenoid biosynthesis; isopentenyl diphosphate biosynthesis via mevalonate pathway; isopentenyl diphosphate from (R)-mevalonate: step 1/3.</text>
</comment>
<keyword evidence="13" id="KW-1185">Reference proteome</keyword>
<dbReference type="InterPro" id="IPR013750">
    <property type="entry name" value="GHMP_kinase_C_dom"/>
</dbReference>
<evidence type="ECO:0000256" key="8">
    <source>
        <dbReference type="ARBA" id="ARBA00023098"/>
    </source>
</evidence>
<dbReference type="GO" id="GO:0004496">
    <property type="term" value="F:mevalonate kinase activity"/>
    <property type="evidence" value="ECO:0007669"/>
    <property type="project" value="InterPro"/>
</dbReference>
<keyword evidence="7" id="KW-0460">Magnesium</keyword>
<dbReference type="GO" id="GO:0005829">
    <property type="term" value="C:cytosol"/>
    <property type="evidence" value="ECO:0007669"/>
    <property type="project" value="TreeGrafter"/>
</dbReference>
<dbReference type="InterPro" id="IPR006205">
    <property type="entry name" value="Mev_gal_kin"/>
</dbReference>
<dbReference type="RefSeq" id="WP_056983973.1">
    <property type="nucleotide sequence ID" value="NZ_AZFY01000096.1"/>
</dbReference>
<evidence type="ECO:0000256" key="3">
    <source>
        <dbReference type="ARBA" id="ARBA00022679"/>
    </source>
</evidence>
<gene>
    <name evidence="12" type="ORF">FD41_GL000445</name>
</gene>
<keyword evidence="5 12" id="KW-0418">Kinase</keyword>
<dbReference type="UniPathway" id="UPA00057">
    <property type="reaction ID" value="UER00098"/>
</dbReference>
<feature type="domain" description="GHMP kinase N-terminal" evidence="10">
    <location>
        <begin position="82"/>
        <end position="151"/>
    </location>
</feature>
<comment type="caution">
    <text evidence="12">The sequence shown here is derived from an EMBL/GenBank/DDBJ whole genome shotgun (WGS) entry which is preliminary data.</text>
</comment>
<reference evidence="12 13" key="1">
    <citation type="journal article" date="2015" name="Genome Announc.">
        <title>Expanding the biotechnology potential of lactobacilli through comparative genomics of 213 strains and associated genera.</title>
        <authorList>
            <person name="Sun Z."/>
            <person name="Harris H.M."/>
            <person name="McCann A."/>
            <person name="Guo C."/>
            <person name="Argimon S."/>
            <person name="Zhang W."/>
            <person name="Yang X."/>
            <person name="Jeffery I.B."/>
            <person name="Cooney J.C."/>
            <person name="Kagawa T.F."/>
            <person name="Liu W."/>
            <person name="Song Y."/>
            <person name="Salvetti E."/>
            <person name="Wrobel A."/>
            <person name="Rasinkangas P."/>
            <person name="Parkhill J."/>
            <person name="Rea M.C."/>
            <person name="O'Sullivan O."/>
            <person name="Ritari J."/>
            <person name="Douillard F.P."/>
            <person name="Paul Ross R."/>
            <person name="Yang R."/>
            <person name="Briner A.E."/>
            <person name="Felis G.E."/>
            <person name="de Vos W.M."/>
            <person name="Barrangou R."/>
            <person name="Klaenhammer T.R."/>
            <person name="Caufield P.W."/>
            <person name="Cui Y."/>
            <person name="Zhang H."/>
            <person name="O'Toole P.W."/>
        </authorList>
    </citation>
    <scope>NUCLEOTIDE SEQUENCE [LARGE SCALE GENOMIC DNA]</scope>
    <source>
        <strain evidence="12 13">DSM 18382</strain>
    </source>
</reference>
<evidence type="ECO:0000256" key="1">
    <source>
        <dbReference type="ARBA" id="ARBA00022490"/>
    </source>
</evidence>
<keyword evidence="2" id="KW-0444">Lipid biosynthesis</keyword>
<evidence type="ECO:0000256" key="5">
    <source>
        <dbReference type="ARBA" id="ARBA00022777"/>
    </source>
</evidence>